<organism evidence="1 2">
    <name type="scientific">Aeromicrobium wangtongii</name>
    <dbReference type="NCBI Taxonomy" id="2969247"/>
    <lineage>
        <taxon>Bacteria</taxon>
        <taxon>Bacillati</taxon>
        <taxon>Actinomycetota</taxon>
        <taxon>Actinomycetes</taxon>
        <taxon>Propionibacteriales</taxon>
        <taxon>Nocardioidaceae</taxon>
        <taxon>Aeromicrobium</taxon>
    </lineage>
</organism>
<keyword evidence="2" id="KW-1185">Reference proteome</keyword>
<protein>
    <submittedName>
        <fullName evidence="1">Uncharacterized protein</fullName>
    </submittedName>
</protein>
<name>A0ABY5M9A6_9ACTN</name>
<proteinExistence type="predicted"/>
<dbReference type="EMBL" id="CP102173">
    <property type="protein sequence ID" value="UUP13701.1"/>
    <property type="molecule type" value="Genomic_DNA"/>
</dbReference>
<evidence type="ECO:0000313" key="2">
    <source>
        <dbReference type="Proteomes" id="UP001316184"/>
    </source>
</evidence>
<accession>A0ABY5M9A6</accession>
<dbReference type="RefSeq" id="WP_232402408.1">
    <property type="nucleotide sequence ID" value="NZ_CP102173.1"/>
</dbReference>
<reference evidence="1 2" key="1">
    <citation type="submission" date="2022-08" db="EMBL/GenBank/DDBJ databases">
        <title>novel species in genus Aeromicrobium.</title>
        <authorList>
            <person name="Ye L."/>
        </authorList>
    </citation>
    <scope>NUCLEOTIDE SEQUENCE [LARGE SCALE GENOMIC DNA]</scope>
    <source>
        <strain evidence="2">zg-Y1379</strain>
    </source>
</reference>
<dbReference type="Proteomes" id="UP001316184">
    <property type="component" value="Chromosome"/>
</dbReference>
<gene>
    <name evidence="1" type="ORF">NQV15_17910</name>
</gene>
<sequence length="330" mass="37244">MDPIRHRDAEDRGFSPDILRSRWFTHPVAGVSQLATTADHLPSTCRAIAVMLPDDAVFTHLTSAEVRGWWLPMLDEQRPVIACTSGEGVHLDRRGVYVRRCDIPPGHRERFDDVPLASAEWTIVELAEHLALLDLVAVIDSALYLGHTSVKRIRATMRPGRRGVRVLRRALPLADGRSESWWETMLRLLHELSGIPVDPQHVVLNAAGVEVARVDLRIRGTNRAAEYDGADHRDRIRHQDDLRREKMLARSGLQRYGYIASEILRAPELIVRDAEDAAGLPHLPGRLDVWRAEARRASVSRIGQAQLSTRLLRFVRDEPPRPPRPSGANR</sequence>
<evidence type="ECO:0000313" key="1">
    <source>
        <dbReference type="EMBL" id="UUP13701.1"/>
    </source>
</evidence>